<dbReference type="Proteomes" id="UP000650616">
    <property type="component" value="Unassembled WGS sequence"/>
</dbReference>
<evidence type="ECO:0000256" key="1">
    <source>
        <dbReference type="ARBA" id="ARBA00037999"/>
    </source>
</evidence>
<organism evidence="6 7">
    <name type="scientific">Campylobacter californiensis</name>
    <dbReference type="NCBI Taxonomy" id="1032243"/>
    <lineage>
        <taxon>Bacteria</taxon>
        <taxon>Pseudomonadati</taxon>
        <taxon>Campylobacterota</taxon>
        <taxon>Epsilonproteobacteria</taxon>
        <taxon>Campylobacterales</taxon>
        <taxon>Campylobacteraceae</taxon>
        <taxon>Campylobacter</taxon>
    </lineage>
</organism>
<evidence type="ECO:0000256" key="3">
    <source>
        <dbReference type="PIRSR" id="PIRSR000390-1"/>
    </source>
</evidence>
<gene>
    <name evidence="6" type="primary">pseC</name>
    <name evidence="6" type="ORF">CCAL9337_03860</name>
</gene>
<dbReference type="EC" id="2.6.1.92" evidence="2"/>
<evidence type="ECO:0000313" key="7">
    <source>
        <dbReference type="Proteomes" id="UP000650616"/>
    </source>
</evidence>
<dbReference type="InterPro" id="IPR015424">
    <property type="entry name" value="PyrdxlP-dep_Trfase"/>
</dbReference>
<dbReference type="InterPro" id="IPR015421">
    <property type="entry name" value="PyrdxlP-dep_Trfase_major"/>
</dbReference>
<dbReference type="GO" id="GO:0000271">
    <property type="term" value="P:polysaccharide biosynthetic process"/>
    <property type="evidence" value="ECO:0007669"/>
    <property type="project" value="TreeGrafter"/>
</dbReference>
<keyword evidence="4 5" id="KW-0663">Pyridoxal phosphate</keyword>
<feature type="active site" description="Proton acceptor" evidence="3">
    <location>
        <position position="179"/>
    </location>
</feature>
<reference evidence="6 7" key="1">
    <citation type="submission" date="2015-08" db="EMBL/GenBank/DDBJ databases">
        <title>Comparative genomics of the Campylobacter concisus group.</title>
        <authorList>
            <person name="Yee E."/>
            <person name="Chapman M.H."/>
            <person name="Huynh S."/>
            <person name="Bono J.L."/>
            <person name="On S.L."/>
            <person name="St Leger J."/>
            <person name="Foster G."/>
            <person name="Parker C.T."/>
            <person name="Miller W.G."/>
        </authorList>
    </citation>
    <scope>NUCLEOTIDE SEQUENCE [LARGE SCALE GENOMIC DNA]</scope>
    <source>
        <strain evidence="6 7">RM9337</strain>
    </source>
</reference>
<dbReference type="InterPro" id="IPR000653">
    <property type="entry name" value="DegT/StrS_aminotransferase"/>
</dbReference>
<dbReference type="Gene3D" id="3.90.1150.10">
    <property type="entry name" value="Aspartate Aminotransferase, domain 1"/>
    <property type="match status" value="1"/>
</dbReference>
<keyword evidence="7" id="KW-1185">Reference proteome</keyword>
<dbReference type="AlphaFoldDB" id="A0AAW3ZV99"/>
<dbReference type="EMBL" id="LIWG01000003">
    <property type="protein sequence ID" value="MBE3607866.1"/>
    <property type="molecule type" value="Genomic_DNA"/>
</dbReference>
<sequence length="376" mass="41919">MIPYSRQQITSDDITAVTEALKGDFLTGGARVDEFETALQNYTGIKHVIVMNSATSALHVGYLALGLKAGDEVITTPITFAATANASLMCGANVKFCDVKFDGNIDEKKLSELISPKTKVITPVDFGGNGVEIEEIIKIAKKHGIKVLDDASHALGSQINGVKIGNHADATVFSFHAIKPITTFEGGALATNDDEIARLARLYRSHGISKKRLWDSDMSHLGYNYRLSDVACALGTSQLKRLDEMIEVREKIAKFYDEKFEKNPYFSTIKIAENKKSARHLYPILLFSNFWCAKEDIFEELHRRGIGVQVHYKPTYQFSFYKQIYGEMALKVAEDFYRAELSLPCHQSMSMQDARFVATNLLEVLAKFDTSKECGV</sequence>
<dbReference type="PIRSF" id="PIRSF000390">
    <property type="entry name" value="PLP_StrS"/>
    <property type="match status" value="1"/>
</dbReference>
<dbReference type="PANTHER" id="PTHR30244">
    <property type="entry name" value="TRANSAMINASE"/>
    <property type="match status" value="1"/>
</dbReference>
<dbReference type="PANTHER" id="PTHR30244:SF34">
    <property type="entry name" value="DTDP-4-AMINO-4,6-DIDEOXYGALACTOSE TRANSAMINASE"/>
    <property type="match status" value="1"/>
</dbReference>
<proteinExistence type="inferred from homology"/>
<dbReference type="CDD" id="cd00616">
    <property type="entry name" value="AHBA_syn"/>
    <property type="match status" value="1"/>
</dbReference>
<protein>
    <recommendedName>
        <fullName evidence="2">UDP-4-amino-4,6-dideoxy-N-acetyl-beta-L-altrosamine transaminase</fullName>
        <ecNumber evidence="2">2.6.1.92</ecNumber>
    </recommendedName>
</protein>
<dbReference type="SUPFAM" id="SSF53383">
    <property type="entry name" value="PLP-dependent transferases"/>
    <property type="match status" value="1"/>
</dbReference>
<dbReference type="GO" id="GO:0030170">
    <property type="term" value="F:pyridoxal phosphate binding"/>
    <property type="evidence" value="ECO:0007669"/>
    <property type="project" value="TreeGrafter"/>
</dbReference>
<dbReference type="InterPro" id="IPR020026">
    <property type="entry name" value="PseC"/>
</dbReference>
<dbReference type="Gene3D" id="3.40.640.10">
    <property type="entry name" value="Type I PLP-dependent aspartate aminotransferase-like (Major domain)"/>
    <property type="match status" value="1"/>
</dbReference>
<feature type="modified residue" description="N6-(pyridoxal phosphate)lysine" evidence="4">
    <location>
        <position position="179"/>
    </location>
</feature>
<dbReference type="NCBIfam" id="TIGR03588">
    <property type="entry name" value="PseC"/>
    <property type="match status" value="1"/>
</dbReference>
<dbReference type="InterPro" id="IPR015422">
    <property type="entry name" value="PyrdxlP-dep_Trfase_small"/>
</dbReference>
<dbReference type="RefSeq" id="WP_170015892.1">
    <property type="nucleotide sequence ID" value="NZ_CP012545.1"/>
</dbReference>
<comment type="caution">
    <text evidence="6">The sequence shown here is derived from an EMBL/GenBank/DDBJ whole genome shotgun (WGS) entry which is preliminary data.</text>
</comment>
<evidence type="ECO:0000256" key="2">
    <source>
        <dbReference type="NCBIfam" id="TIGR03588"/>
    </source>
</evidence>
<dbReference type="Pfam" id="PF01041">
    <property type="entry name" value="DegT_DnrJ_EryC1"/>
    <property type="match status" value="1"/>
</dbReference>
<name>A0AAW3ZV99_9BACT</name>
<keyword evidence="6" id="KW-0032">Aminotransferase</keyword>
<accession>A0AAW3ZV99</accession>
<keyword evidence="6" id="KW-0808">Transferase</keyword>
<comment type="similarity">
    <text evidence="1 5">Belongs to the DegT/DnrJ/EryC1 family.</text>
</comment>
<evidence type="ECO:0000256" key="4">
    <source>
        <dbReference type="PIRSR" id="PIRSR000390-2"/>
    </source>
</evidence>
<dbReference type="GO" id="GO:0008483">
    <property type="term" value="F:transaminase activity"/>
    <property type="evidence" value="ECO:0007669"/>
    <property type="project" value="UniProtKB-KW"/>
</dbReference>
<evidence type="ECO:0000256" key="5">
    <source>
        <dbReference type="RuleBase" id="RU004508"/>
    </source>
</evidence>
<evidence type="ECO:0000313" key="6">
    <source>
        <dbReference type="EMBL" id="MBE3607866.1"/>
    </source>
</evidence>